<dbReference type="GO" id="GO:0004553">
    <property type="term" value="F:hydrolase activity, hydrolyzing O-glycosyl compounds"/>
    <property type="evidence" value="ECO:0007669"/>
    <property type="project" value="InterPro"/>
</dbReference>
<dbReference type="CDD" id="cd08024">
    <property type="entry name" value="GH16_CCF"/>
    <property type="match status" value="1"/>
</dbReference>
<keyword evidence="5" id="KW-0378">Hydrolase</keyword>
<feature type="domain" description="GH16" evidence="4">
    <location>
        <begin position="156"/>
        <end position="455"/>
    </location>
</feature>
<dbReference type="PANTHER" id="PTHR10963:SF55">
    <property type="entry name" value="GLYCOSIDE HYDROLASE FAMILY 16 PROTEIN"/>
    <property type="match status" value="1"/>
</dbReference>
<dbReference type="PROSITE" id="PS51762">
    <property type="entry name" value="GH16_2"/>
    <property type="match status" value="1"/>
</dbReference>
<dbReference type="InterPro" id="IPR050546">
    <property type="entry name" value="Glycosyl_Hydrlase_16"/>
</dbReference>
<dbReference type="OrthoDB" id="4781at2759"/>
<dbReference type="SUPFAM" id="SSF49899">
    <property type="entry name" value="Concanavalin A-like lectins/glucanases"/>
    <property type="match status" value="1"/>
</dbReference>
<dbReference type="Proteomes" id="UP000235672">
    <property type="component" value="Unassembled WGS sequence"/>
</dbReference>
<dbReference type="GO" id="GO:0005975">
    <property type="term" value="P:carbohydrate metabolic process"/>
    <property type="evidence" value="ECO:0007669"/>
    <property type="project" value="InterPro"/>
</dbReference>
<organism evidence="5 6">
    <name type="scientific">Hyaloscypha hepaticicola</name>
    <dbReference type="NCBI Taxonomy" id="2082293"/>
    <lineage>
        <taxon>Eukaryota</taxon>
        <taxon>Fungi</taxon>
        <taxon>Dikarya</taxon>
        <taxon>Ascomycota</taxon>
        <taxon>Pezizomycotina</taxon>
        <taxon>Leotiomycetes</taxon>
        <taxon>Helotiales</taxon>
        <taxon>Hyaloscyphaceae</taxon>
        <taxon>Hyaloscypha</taxon>
    </lineage>
</organism>
<protein>
    <submittedName>
        <fullName evidence="5">Glycoside hydrolase family 16 protein</fullName>
    </submittedName>
</protein>
<dbReference type="AlphaFoldDB" id="A0A2J6Q5T2"/>
<keyword evidence="3" id="KW-0812">Transmembrane</keyword>
<keyword evidence="3" id="KW-1133">Transmembrane helix</keyword>
<dbReference type="STRING" id="1745343.A0A2J6Q5T2"/>
<evidence type="ECO:0000313" key="6">
    <source>
        <dbReference type="Proteomes" id="UP000235672"/>
    </source>
</evidence>
<feature type="transmembrane region" description="Helical" evidence="3">
    <location>
        <begin position="97"/>
        <end position="118"/>
    </location>
</feature>
<comment type="similarity">
    <text evidence="1">Belongs to the glycosyl hydrolase 16 family.</text>
</comment>
<evidence type="ECO:0000256" key="2">
    <source>
        <dbReference type="SAM" id="MobiDB-lite"/>
    </source>
</evidence>
<feature type="region of interest" description="Disordered" evidence="2">
    <location>
        <begin position="1"/>
        <end position="39"/>
    </location>
</feature>
<proteinExistence type="inferred from homology"/>
<dbReference type="InterPro" id="IPR013320">
    <property type="entry name" value="ConA-like_dom_sf"/>
</dbReference>
<evidence type="ECO:0000313" key="5">
    <source>
        <dbReference type="EMBL" id="PMD21640.1"/>
    </source>
</evidence>
<gene>
    <name evidence="5" type="ORF">NA56DRAFT_679188</name>
</gene>
<reference evidence="5 6" key="1">
    <citation type="submission" date="2016-05" db="EMBL/GenBank/DDBJ databases">
        <title>A degradative enzymes factory behind the ericoid mycorrhizal symbiosis.</title>
        <authorList>
            <consortium name="DOE Joint Genome Institute"/>
            <person name="Martino E."/>
            <person name="Morin E."/>
            <person name="Grelet G."/>
            <person name="Kuo A."/>
            <person name="Kohler A."/>
            <person name="Daghino S."/>
            <person name="Barry K."/>
            <person name="Choi C."/>
            <person name="Cichocki N."/>
            <person name="Clum A."/>
            <person name="Copeland A."/>
            <person name="Hainaut M."/>
            <person name="Haridas S."/>
            <person name="Labutti K."/>
            <person name="Lindquist E."/>
            <person name="Lipzen A."/>
            <person name="Khouja H.-R."/>
            <person name="Murat C."/>
            <person name="Ohm R."/>
            <person name="Olson A."/>
            <person name="Spatafora J."/>
            <person name="Veneault-Fourrey C."/>
            <person name="Henrissat B."/>
            <person name="Grigoriev I."/>
            <person name="Martin F."/>
            <person name="Perotto S."/>
        </authorList>
    </citation>
    <scope>NUCLEOTIDE SEQUENCE [LARGE SCALE GENOMIC DNA]</scope>
    <source>
        <strain evidence="5 6">UAMH 7357</strain>
    </source>
</reference>
<dbReference type="InterPro" id="IPR000757">
    <property type="entry name" value="Beta-glucanase-like"/>
</dbReference>
<keyword evidence="3" id="KW-0472">Membrane</keyword>
<dbReference type="EMBL" id="KZ613480">
    <property type="protein sequence ID" value="PMD21640.1"/>
    <property type="molecule type" value="Genomic_DNA"/>
</dbReference>
<evidence type="ECO:0000259" key="4">
    <source>
        <dbReference type="PROSITE" id="PS51762"/>
    </source>
</evidence>
<name>A0A2J6Q5T2_9HELO</name>
<accession>A0A2J6Q5T2</accession>
<evidence type="ECO:0000256" key="1">
    <source>
        <dbReference type="ARBA" id="ARBA00006865"/>
    </source>
</evidence>
<dbReference type="Pfam" id="PF00722">
    <property type="entry name" value="Glyco_hydro_16"/>
    <property type="match status" value="1"/>
</dbReference>
<sequence length="477" mass="53045">MYGQQTPSEAGASVNPFASQHDLSRPTTSHGASLHPAQNPFSTPAASIHSGQSVGRTSTLSDVDIRPRRRFKSSRLVGEFEKPWLADAKKTANWDSITFYSAIFAALCIGAYFCYSAYAAVPKNEYCLILDDQFKTLDSSIWSHEIQVDGYGTGSFDWTTNDPANSYVDDEGLHIVPTLTLESTDITDAQLLDGYTLNLTRDGTCTSSNDQQVYGNVVNDPCIKVSNITSDQIINPVRSARLTTAGKKTIRYGRVEISAKMPAGDWLWPAIWMMPQDSVYGDWPRSGEIDLAESRGNDAEHYILGNNQIGSALHWGASYSTDMIDKTKGNFAAKRTKYSDGFHTYGLEWSEKYLFIWLDGRLRQVIFLDFTKIQSFWKFGGFSSIVVNGTSPDNPWVQSENANAPFDQEFYLILNVAVGAGNGYFPDSYGNKPWADKSDNAMKQFWAANTTWLPTWGAGPARGMTVKYVKMWQEGKC</sequence>
<dbReference type="PANTHER" id="PTHR10963">
    <property type="entry name" value="GLYCOSYL HYDROLASE-RELATED"/>
    <property type="match status" value="1"/>
</dbReference>
<evidence type="ECO:0000256" key="3">
    <source>
        <dbReference type="SAM" id="Phobius"/>
    </source>
</evidence>
<dbReference type="Gene3D" id="2.60.120.200">
    <property type="match status" value="1"/>
</dbReference>
<keyword evidence="6" id="KW-1185">Reference proteome</keyword>